<dbReference type="PANTHER" id="PTHR43117:SF4">
    <property type="entry name" value="OSMOPROTECTANT IMPORT ATP-BINDING PROTEIN OSMV"/>
    <property type="match status" value="1"/>
</dbReference>
<comment type="similarity">
    <text evidence="1">Belongs to the ABC transporter superfamily.</text>
</comment>
<keyword evidence="4 7" id="KW-0067">ATP-binding</keyword>
<dbReference type="RefSeq" id="WP_191988587.1">
    <property type="nucleotide sequence ID" value="NZ_JBHTOG010000012.1"/>
</dbReference>
<evidence type="ECO:0000313" key="8">
    <source>
        <dbReference type="Proteomes" id="UP001597192"/>
    </source>
</evidence>
<comment type="caution">
    <text evidence="7">The sequence shown here is derived from an EMBL/GenBank/DDBJ whole genome shotgun (WGS) entry which is preliminary data.</text>
</comment>
<dbReference type="Gene3D" id="3.40.50.300">
    <property type="entry name" value="P-loop containing nucleotide triphosphate hydrolases"/>
    <property type="match status" value="1"/>
</dbReference>
<dbReference type="PROSITE" id="PS00211">
    <property type="entry name" value="ABC_TRANSPORTER_1"/>
    <property type="match status" value="1"/>
</dbReference>
<protein>
    <submittedName>
        <fullName evidence="7">ABC transporter ATP-binding protein</fullName>
    </submittedName>
</protein>
<sequence>MGEMIEFSHVTKQFADNTAVADLNLAIRAGELFVLVGTSGSGKTTTLKMINRLVAPTSGTITFDGKGLNAFNLRRLRWDIGYVLQQIALFPTMTVGQNIALIPEMKKWPRTKVKQAVDEGLRSVGLDPKTYRDRLPSELSGGEQQRIGILRALVARPPVILMDEPFSALDPLSRTQLQDLVLELHARLGMTIVFVTHDMNEAMRLGDRIAVMKEGHLLQVGTPTEIAEAPANTFVADFFASAQRSPLSVAVASLAPYGTAVGRGEEAGAASGESDLQSAPGLSTGAPVVSGQTTLSELLPELAESNHVTVKAQEGNFDLSASAVLRYLADNEKEQSK</sequence>
<dbReference type="InterPro" id="IPR003439">
    <property type="entry name" value="ABC_transporter-like_ATP-bd"/>
</dbReference>
<dbReference type="Proteomes" id="UP001597192">
    <property type="component" value="Unassembled WGS sequence"/>
</dbReference>
<dbReference type="InterPro" id="IPR003593">
    <property type="entry name" value="AAA+_ATPase"/>
</dbReference>
<evidence type="ECO:0000313" key="7">
    <source>
        <dbReference type="EMBL" id="MFD1431633.1"/>
    </source>
</evidence>
<reference evidence="8" key="1">
    <citation type="journal article" date="2019" name="Int. J. Syst. Evol. Microbiol.">
        <title>The Global Catalogue of Microorganisms (GCM) 10K type strain sequencing project: providing services to taxonomists for standard genome sequencing and annotation.</title>
        <authorList>
            <consortium name="The Broad Institute Genomics Platform"/>
            <consortium name="The Broad Institute Genome Sequencing Center for Infectious Disease"/>
            <person name="Wu L."/>
            <person name="Ma J."/>
        </authorList>
    </citation>
    <scope>NUCLEOTIDE SEQUENCE [LARGE SCALE GENOMIC DNA]</scope>
    <source>
        <strain evidence="8">CCM 8947</strain>
    </source>
</reference>
<keyword evidence="2" id="KW-0813">Transport</keyword>
<keyword evidence="3" id="KW-0547">Nucleotide-binding</keyword>
<dbReference type="Pfam" id="PF00005">
    <property type="entry name" value="ABC_tran"/>
    <property type="match status" value="1"/>
</dbReference>
<feature type="region of interest" description="Disordered" evidence="5">
    <location>
        <begin position="264"/>
        <end position="289"/>
    </location>
</feature>
<evidence type="ECO:0000256" key="3">
    <source>
        <dbReference type="ARBA" id="ARBA00022741"/>
    </source>
</evidence>
<dbReference type="InterPro" id="IPR027417">
    <property type="entry name" value="P-loop_NTPase"/>
</dbReference>
<dbReference type="SMART" id="SM00382">
    <property type="entry name" value="AAA"/>
    <property type="match status" value="1"/>
</dbReference>
<accession>A0ABW4CNQ4</accession>
<evidence type="ECO:0000256" key="1">
    <source>
        <dbReference type="ARBA" id="ARBA00005417"/>
    </source>
</evidence>
<dbReference type="GO" id="GO:0005524">
    <property type="term" value="F:ATP binding"/>
    <property type="evidence" value="ECO:0007669"/>
    <property type="project" value="UniProtKB-KW"/>
</dbReference>
<name>A0ABW4CNQ4_9LACO</name>
<dbReference type="SUPFAM" id="SSF52540">
    <property type="entry name" value="P-loop containing nucleoside triphosphate hydrolases"/>
    <property type="match status" value="1"/>
</dbReference>
<dbReference type="InterPro" id="IPR017871">
    <property type="entry name" value="ABC_transporter-like_CS"/>
</dbReference>
<evidence type="ECO:0000256" key="5">
    <source>
        <dbReference type="SAM" id="MobiDB-lite"/>
    </source>
</evidence>
<feature type="domain" description="ABC transporter" evidence="6">
    <location>
        <begin position="5"/>
        <end position="239"/>
    </location>
</feature>
<dbReference type="EMBL" id="JBHTOG010000012">
    <property type="protein sequence ID" value="MFD1431633.1"/>
    <property type="molecule type" value="Genomic_DNA"/>
</dbReference>
<keyword evidence="8" id="KW-1185">Reference proteome</keyword>
<evidence type="ECO:0000256" key="2">
    <source>
        <dbReference type="ARBA" id="ARBA00022448"/>
    </source>
</evidence>
<evidence type="ECO:0000256" key="4">
    <source>
        <dbReference type="ARBA" id="ARBA00022840"/>
    </source>
</evidence>
<organism evidence="7 8">
    <name type="scientific">Lacticaseibacillus yichunensis</name>
    <dbReference type="NCBI Taxonomy" id="2486015"/>
    <lineage>
        <taxon>Bacteria</taxon>
        <taxon>Bacillati</taxon>
        <taxon>Bacillota</taxon>
        <taxon>Bacilli</taxon>
        <taxon>Lactobacillales</taxon>
        <taxon>Lactobacillaceae</taxon>
        <taxon>Lacticaseibacillus</taxon>
    </lineage>
</organism>
<gene>
    <name evidence="7" type="ORF">ACFQ47_02890</name>
</gene>
<proteinExistence type="inferred from homology"/>
<evidence type="ECO:0000259" key="6">
    <source>
        <dbReference type="PROSITE" id="PS50893"/>
    </source>
</evidence>
<dbReference type="PANTHER" id="PTHR43117">
    <property type="entry name" value="OSMOPROTECTANT IMPORT ATP-BINDING PROTEIN OSMV"/>
    <property type="match status" value="1"/>
</dbReference>
<dbReference type="PROSITE" id="PS50893">
    <property type="entry name" value="ABC_TRANSPORTER_2"/>
    <property type="match status" value="1"/>
</dbReference>